<dbReference type="GO" id="GO:0005829">
    <property type="term" value="C:cytosol"/>
    <property type="evidence" value="ECO:0007669"/>
    <property type="project" value="TreeGrafter"/>
</dbReference>
<evidence type="ECO:0000313" key="7">
    <source>
        <dbReference type="Proteomes" id="UP000315389"/>
    </source>
</evidence>
<evidence type="ECO:0000256" key="2">
    <source>
        <dbReference type="ARBA" id="ARBA00012916"/>
    </source>
</evidence>
<accession>A0A542ZNY9</accession>
<evidence type="ECO:0000259" key="5">
    <source>
        <dbReference type="PROSITE" id="PS51464"/>
    </source>
</evidence>
<dbReference type="GO" id="GO:0004360">
    <property type="term" value="F:glutamine-fructose-6-phosphate transaminase (isomerizing) activity"/>
    <property type="evidence" value="ECO:0007669"/>
    <property type="project" value="UniProtKB-EC"/>
</dbReference>
<sequence length="339" mass="35928">MSYLDDIKEQPAALRRFVQGTERIALPGARAAYDRIILTGMGGSHFANYYLWRALASQGIDTQWVASDELLSWGDLPAGQQTLVIAVSQSGGSGEVVTWAKRHAGRSDIDILAVTNNPEARELLGTARASVQIVAGPEETVSTKTYLNTLAAGRLIADAIAGQDPASTREELVQVADGIEAYLDGPWHASIAPLIAADGEAKSRIVVGRDAAIGTALQGALIIKEAAKVQYEALSAGQFRHGPLDLADPSLLIWLFTGGSATAEQDEKMVRELVGHGARVVTSGSAYDGVPQIELPATPAGYEEFGAIVPIELATIPLAEIRGLVPGEFRHNQKVTTDL</sequence>
<name>A0A542ZNY9_RARFA</name>
<gene>
    <name evidence="6" type="ORF">FB461_1713</name>
</gene>
<dbReference type="Proteomes" id="UP000315389">
    <property type="component" value="Unassembled WGS sequence"/>
</dbReference>
<dbReference type="PANTHER" id="PTHR10937">
    <property type="entry name" value="GLUCOSAMINE--FRUCTOSE-6-PHOSPHATE AMINOTRANSFERASE, ISOMERIZING"/>
    <property type="match status" value="1"/>
</dbReference>
<comment type="catalytic activity">
    <reaction evidence="1">
        <text>D-fructose 6-phosphate + L-glutamine = D-glucosamine 6-phosphate + L-glutamate</text>
        <dbReference type="Rhea" id="RHEA:13237"/>
        <dbReference type="ChEBI" id="CHEBI:29985"/>
        <dbReference type="ChEBI" id="CHEBI:58359"/>
        <dbReference type="ChEBI" id="CHEBI:58725"/>
        <dbReference type="ChEBI" id="CHEBI:61527"/>
        <dbReference type="EC" id="2.6.1.16"/>
    </reaction>
</comment>
<evidence type="ECO:0000256" key="1">
    <source>
        <dbReference type="ARBA" id="ARBA00001031"/>
    </source>
</evidence>
<dbReference type="InterPro" id="IPR035466">
    <property type="entry name" value="GlmS/AgaS_SIS"/>
</dbReference>
<evidence type="ECO:0000313" key="6">
    <source>
        <dbReference type="EMBL" id="TQL62078.1"/>
    </source>
</evidence>
<dbReference type="InterPro" id="IPR035490">
    <property type="entry name" value="GlmS/FrlB_SIS"/>
</dbReference>
<evidence type="ECO:0000256" key="4">
    <source>
        <dbReference type="ARBA" id="ARBA00022737"/>
    </source>
</evidence>
<dbReference type="InterPro" id="IPR001347">
    <property type="entry name" value="SIS_dom"/>
</dbReference>
<dbReference type="PANTHER" id="PTHR10937:SF0">
    <property type="entry name" value="GLUTAMINE--FRUCTOSE-6-PHOSPHATE TRANSAMINASE (ISOMERIZING)"/>
    <property type="match status" value="1"/>
</dbReference>
<dbReference type="SUPFAM" id="SSF53697">
    <property type="entry name" value="SIS domain"/>
    <property type="match status" value="1"/>
</dbReference>
<keyword evidence="4" id="KW-0677">Repeat</keyword>
<dbReference type="CDD" id="cd05008">
    <property type="entry name" value="SIS_GlmS_GlmD_1"/>
    <property type="match status" value="1"/>
</dbReference>
<dbReference type="Pfam" id="PF01380">
    <property type="entry name" value="SIS"/>
    <property type="match status" value="1"/>
</dbReference>
<dbReference type="OrthoDB" id="367283at2"/>
<keyword evidence="6" id="KW-0032">Aminotransferase</keyword>
<protein>
    <recommendedName>
        <fullName evidence="3">Glutamine--fructose-6-phosphate aminotransferase [isomerizing]</fullName>
        <ecNumber evidence="2">2.6.1.16</ecNumber>
    </recommendedName>
</protein>
<dbReference type="EMBL" id="VFOS01000002">
    <property type="protein sequence ID" value="TQL62078.1"/>
    <property type="molecule type" value="Genomic_DNA"/>
</dbReference>
<dbReference type="EC" id="2.6.1.16" evidence="2"/>
<dbReference type="Gene3D" id="3.40.50.10490">
    <property type="entry name" value="Glucose-6-phosphate isomerase like protein, domain 1"/>
    <property type="match status" value="2"/>
</dbReference>
<dbReference type="GO" id="GO:0097367">
    <property type="term" value="F:carbohydrate derivative binding"/>
    <property type="evidence" value="ECO:0007669"/>
    <property type="project" value="InterPro"/>
</dbReference>
<proteinExistence type="predicted"/>
<dbReference type="AlphaFoldDB" id="A0A542ZNY9"/>
<dbReference type="GO" id="GO:0006487">
    <property type="term" value="P:protein N-linked glycosylation"/>
    <property type="evidence" value="ECO:0007669"/>
    <property type="project" value="TreeGrafter"/>
</dbReference>
<organism evidence="6 7">
    <name type="scientific">Rarobacter faecitabidus</name>
    <dbReference type="NCBI Taxonomy" id="13243"/>
    <lineage>
        <taxon>Bacteria</taxon>
        <taxon>Bacillati</taxon>
        <taxon>Actinomycetota</taxon>
        <taxon>Actinomycetes</taxon>
        <taxon>Micrococcales</taxon>
        <taxon>Rarobacteraceae</taxon>
        <taxon>Rarobacter</taxon>
    </lineage>
</organism>
<dbReference type="GO" id="GO:0006002">
    <property type="term" value="P:fructose 6-phosphate metabolic process"/>
    <property type="evidence" value="ECO:0007669"/>
    <property type="project" value="TreeGrafter"/>
</dbReference>
<dbReference type="InterPro" id="IPR046348">
    <property type="entry name" value="SIS_dom_sf"/>
</dbReference>
<dbReference type="CDD" id="cd05009">
    <property type="entry name" value="SIS_GlmS_GlmD_2"/>
    <property type="match status" value="1"/>
</dbReference>
<reference evidence="6 7" key="1">
    <citation type="submission" date="2019-06" db="EMBL/GenBank/DDBJ databases">
        <title>Sequencing the genomes of 1000 actinobacteria strains.</title>
        <authorList>
            <person name="Klenk H.-P."/>
        </authorList>
    </citation>
    <scope>NUCLEOTIDE SEQUENCE [LARGE SCALE GENOMIC DNA]</scope>
    <source>
        <strain evidence="6 7">DSM 4813</strain>
    </source>
</reference>
<evidence type="ECO:0000256" key="3">
    <source>
        <dbReference type="ARBA" id="ARBA00016090"/>
    </source>
</evidence>
<dbReference type="RefSeq" id="WP_142121038.1">
    <property type="nucleotide sequence ID" value="NZ_BAAASV010000002.1"/>
</dbReference>
<dbReference type="PROSITE" id="PS51464">
    <property type="entry name" value="SIS"/>
    <property type="match status" value="1"/>
</dbReference>
<keyword evidence="7" id="KW-1185">Reference proteome</keyword>
<keyword evidence="6" id="KW-0808">Transferase</keyword>
<feature type="domain" description="SIS" evidence="5">
    <location>
        <begin position="24"/>
        <end position="166"/>
    </location>
</feature>
<dbReference type="GO" id="GO:0006047">
    <property type="term" value="P:UDP-N-acetylglucosamine metabolic process"/>
    <property type="evidence" value="ECO:0007669"/>
    <property type="project" value="TreeGrafter"/>
</dbReference>
<comment type="caution">
    <text evidence="6">The sequence shown here is derived from an EMBL/GenBank/DDBJ whole genome shotgun (WGS) entry which is preliminary data.</text>
</comment>